<dbReference type="BioCyc" id="JESP1508404:G14D9-13043-MONOMER"/>
<dbReference type="InterPro" id="IPR038469">
    <property type="entry name" value="tRNAHis_GuaTrfase_Thg1_sf"/>
</dbReference>
<dbReference type="InterPro" id="IPR024956">
    <property type="entry name" value="tRNAHis_GuaTrfase_cat"/>
</dbReference>
<feature type="domain" description="tRNAHis guanylyltransferase catalytic" evidence="1">
    <location>
        <begin position="8"/>
        <end position="138"/>
    </location>
</feature>
<dbReference type="InterPro" id="IPR007537">
    <property type="entry name" value="tRNAHis_GuaTrfase_Thg1"/>
</dbReference>
<dbReference type="PANTHER" id="PTHR12729">
    <property type="entry name" value="TRNA(HIS) GUANYLYLTRANSFERASE-RELATED"/>
    <property type="match status" value="1"/>
</dbReference>
<dbReference type="HOGENOM" id="CLU_044271_3_0_9"/>
<dbReference type="Gene3D" id="3.30.70.3000">
    <property type="match status" value="1"/>
</dbReference>
<keyword evidence="2" id="KW-0614">Plasmid</keyword>
<protein>
    <recommendedName>
        <fullName evidence="1">tRNAHis guanylyltransferase catalytic domain-containing protein</fullName>
    </recommendedName>
</protein>
<sequence length="258" mass="30191">MSKDTFGDRMKRYENAFRHYLPGRMPVIIRIDGSHFHTYTKGLEKPFDEKLANAFWETCKYLLENISGAKLAYHQSDEISILITNYDKEGTQSWFDNNLQKIVSVSASLATAKFNEEMRKVYPNKELATFDARAYVVPKEDVNNYFLWRERDAMKNSVSMIAQHHFSHKSLQGLNGKQMREKLSAEKGVDYMALPTWKRQGVVVKKETYPAIIESDHVGKMEATRRRWAVDHDIPVFSEDWDYINQFVYLDEKLEVKA</sequence>
<dbReference type="Proteomes" id="UP000031449">
    <property type="component" value="Plasmid unnamed"/>
</dbReference>
<evidence type="ECO:0000313" key="2">
    <source>
        <dbReference type="EMBL" id="AJD93077.1"/>
    </source>
</evidence>
<dbReference type="EMBL" id="CP009417">
    <property type="protein sequence ID" value="AJD93077.1"/>
    <property type="molecule type" value="Genomic_DNA"/>
</dbReference>
<evidence type="ECO:0000259" key="1">
    <source>
        <dbReference type="Pfam" id="PF04446"/>
    </source>
</evidence>
<dbReference type="AlphaFoldDB" id="A0A0B5AWH8"/>
<dbReference type="Pfam" id="PF04446">
    <property type="entry name" value="Thg1"/>
    <property type="match status" value="1"/>
</dbReference>
<dbReference type="KEGG" id="jeo:JMA_37590"/>
<keyword evidence="3" id="KW-1185">Reference proteome</keyword>
<dbReference type="PANTHER" id="PTHR12729:SF1">
    <property type="entry name" value="TRNAHIS GUANYLYLTRANSFERASE CATALYTIC DOMAIN-CONTAINING PROTEIN"/>
    <property type="match status" value="1"/>
</dbReference>
<dbReference type="GO" id="GO:0000287">
    <property type="term" value="F:magnesium ion binding"/>
    <property type="evidence" value="ECO:0007669"/>
    <property type="project" value="InterPro"/>
</dbReference>
<organism evidence="2 3">
    <name type="scientific">Jeotgalibacillus malaysiensis</name>
    <dbReference type="NCBI Taxonomy" id="1508404"/>
    <lineage>
        <taxon>Bacteria</taxon>
        <taxon>Bacillati</taxon>
        <taxon>Bacillota</taxon>
        <taxon>Bacilli</taxon>
        <taxon>Bacillales</taxon>
        <taxon>Caryophanaceae</taxon>
        <taxon>Jeotgalibacillus</taxon>
    </lineage>
</organism>
<accession>A0A0B5AWH8</accession>
<dbReference type="GO" id="GO:0008193">
    <property type="term" value="F:tRNA guanylyltransferase activity"/>
    <property type="evidence" value="ECO:0007669"/>
    <property type="project" value="InterPro"/>
</dbReference>
<reference evidence="2 3" key="1">
    <citation type="submission" date="2014-08" db="EMBL/GenBank/DDBJ databases">
        <title>Complete genome of a marine bacteria Jeotgalibacillus malaysiensis.</title>
        <authorList>
            <person name="Yaakop A.S."/>
            <person name="Chan K.-G."/>
            <person name="Goh K.M."/>
        </authorList>
    </citation>
    <scope>NUCLEOTIDE SEQUENCE [LARGE SCALE GENOMIC DNA]</scope>
    <source>
        <strain evidence="2 3">D5</strain>
        <plasmid evidence="3">Plasmid</plasmid>
    </source>
</reference>
<gene>
    <name evidence="2" type="ORF">JMA_37590</name>
</gene>
<name>A0A0B5AWH8_9BACL</name>
<dbReference type="GO" id="GO:0006400">
    <property type="term" value="P:tRNA modification"/>
    <property type="evidence" value="ECO:0007669"/>
    <property type="project" value="InterPro"/>
</dbReference>
<proteinExistence type="predicted"/>
<geneLocation type="plasmid" evidence="3"/>
<evidence type="ECO:0000313" key="3">
    <source>
        <dbReference type="Proteomes" id="UP000031449"/>
    </source>
</evidence>
<dbReference type="OrthoDB" id="4547336at2"/>